<reference evidence="1" key="1">
    <citation type="submission" date="2014-11" db="EMBL/GenBank/DDBJ databases">
        <authorList>
            <person name="Amaro Gonzalez C."/>
        </authorList>
    </citation>
    <scope>NUCLEOTIDE SEQUENCE</scope>
</reference>
<organism evidence="1">
    <name type="scientific">Anguilla anguilla</name>
    <name type="common">European freshwater eel</name>
    <name type="synonym">Muraena anguilla</name>
    <dbReference type="NCBI Taxonomy" id="7936"/>
    <lineage>
        <taxon>Eukaryota</taxon>
        <taxon>Metazoa</taxon>
        <taxon>Chordata</taxon>
        <taxon>Craniata</taxon>
        <taxon>Vertebrata</taxon>
        <taxon>Euteleostomi</taxon>
        <taxon>Actinopterygii</taxon>
        <taxon>Neopterygii</taxon>
        <taxon>Teleostei</taxon>
        <taxon>Anguilliformes</taxon>
        <taxon>Anguillidae</taxon>
        <taxon>Anguilla</taxon>
    </lineage>
</organism>
<proteinExistence type="predicted"/>
<dbReference type="EMBL" id="GBXM01100540">
    <property type="protein sequence ID" value="JAH08037.1"/>
    <property type="molecule type" value="Transcribed_RNA"/>
</dbReference>
<evidence type="ECO:0000313" key="1">
    <source>
        <dbReference type="EMBL" id="JAH08037.1"/>
    </source>
</evidence>
<sequence>MPLFKHTIPGFIWIKAVHGFLSILLIIPCVRANNLSSTDPNILS</sequence>
<protein>
    <submittedName>
        <fullName evidence="1">Uncharacterized protein</fullName>
    </submittedName>
</protein>
<name>A0A0E9PUS1_ANGAN</name>
<dbReference type="AlphaFoldDB" id="A0A0E9PUS1"/>
<reference evidence="1" key="2">
    <citation type="journal article" date="2015" name="Fish Shellfish Immunol.">
        <title>Early steps in the European eel (Anguilla anguilla)-Vibrio vulnificus interaction in the gills: Role of the RtxA13 toxin.</title>
        <authorList>
            <person name="Callol A."/>
            <person name="Pajuelo D."/>
            <person name="Ebbesson L."/>
            <person name="Teles M."/>
            <person name="MacKenzie S."/>
            <person name="Amaro C."/>
        </authorList>
    </citation>
    <scope>NUCLEOTIDE SEQUENCE</scope>
</reference>
<accession>A0A0E9PUS1</accession>